<comment type="pathway">
    <text evidence="1 8 13">Porphyrin-containing compound metabolism; protoporphyrin-IX biosynthesis; 5-aminolevulinate from L-glutamyl-tRNA(Glu): step 1/2.</text>
</comment>
<protein>
    <recommendedName>
        <fullName evidence="3 8">Glutamyl-tRNA reductase</fullName>
        <shortName evidence="8">GluTR</shortName>
        <ecNumber evidence="3 8">1.2.1.70</ecNumber>
    </recommendedName>
</protein>
<dbReference type="FunFam" id="3.30.460.30:FF:000001">
    <property type="entry name" value="Glutamyl-tRNA reductase"/>
    <property type="match status" value="1"/>
</dbReference>
<dbReference type="HAMAP" id="MF_00087">
    <property type="entry name" value="Glu_tRNA_reductase"/>
    <property type="match status" value="1"/>
</dbReference>
<sequence length="469" mass="49178">MTSAAQVLLVGLSFRSAPVPILEQVSIADADMPKLQMALVDSDVLSESLVLSTCNRMEFYTVSTAFHSGLDHVVETISNFSGVPADELEPYLYVHYSDAAAEHMLNVASGLDSMVVGEQQIIGQLRGAYQSANDTGTVGRTLHDLTQRALRTGKRVHSETMIDAAGASMVSFAVDKALRFLRPQSSVSFVSDATTAPLAHARALIVGAGAMASLASTYLGKLGVSHVTVANRTVSRAENLVAHAREAGVAADAVGLDAIGDVLQNVDLVVSATGAVGCVITEADVAAAMRVRGEENSQVLIDLSMPADIERMDVPGVTLLNIEQLTTMAGEGPDDEAPARAIVATELQDFITQQRAQSVVPTVKALRQRASDLVADELMVLERATPTMSPADRAAVEKSIRRVVDKLLHTPTVQAKKLSAGGAQVSYPDALATLFNLPVGVVDSVTGASSTGVESMSGVDDALSMAREA</sequence>
<proteinExistence type="inferred from homology"/>
<dbReference type="CDD" id="cd05213">
    <property type="entry name" value="NAD_bind_Glutamyl_tRNA_reduct"/>
    <property type="match status" value="1"/>
</dbReference>
<evidence type="ECO:0000256" key="5">
    <source>
        <dbReference type="ARBA" id="ARBA00023002"/>
    </source>
</evidence>
<keyword evidence="5 8" id="KW-0560">Oxidoreductase</keyword>
<evidence type="ECO:0000259" key="15">
    <source>
        <dbReference type="Pfam" id="PF01488"/>
    </source>
</evidence>
<dbReference type="InterPro" id="IPR006151">
    <property type="entry name" value="Shikm_DH/Glu-tRNA_Rdtase"/>
</dbReference>
<dbReference type="PANTHER" id="PTHR43013">
    <property type="entry name" value="GLUTAMYL-TRNA REDUCTASE"/>
    <property type="match status" value="1"/>
</dbReference>
<dbReference type="PROSITE" id="PS00747">
    <property type="entry name" value="GLUTR"/>
    <property type="match status" value="1"/>
</dbReference>
<feature type="domain" description="Quinate/shikimate 5-dehydrogenase/glutamyl-tRNA reductase" evidence="15">
    <location>
        <begin position="197"/>
        <end position="327"/>
    </location>
</feature>
<accession>A0A9D1RX52</accession>
<dbReference type="Pfam" id="PF00745">
    <property type="entry name" value="GlutR_dimer"/>
    <property type="match status" value="1"/>
</dbReference>
<dbReference type="NCBIfam" id="TIGR01035">
    <property type="entry name" value="hemA"/>
    <property type="match status" value="1"/>
</dbReference>
<dbReference type="GO" id="GO:0008883">
    <property type="term" value="F:glutamyl-tRNA reductase activity"/>
    <property type="evidence" value="ECO:0007669"/>
    <property type="project" value="UniProtKB-UniRule"/>
</dbReference>
<dbReference type="Pfam" id="PF01488">
    <property type="entry name" value="Shikimate_DH"/>
    <property type="match status" value="1"/>
</dbReference>
<dbReference type="InterPro" id="IPR018214">
    <property type="entry name" value="GluRdtase_CS"/>
</dbReference>
<dbReference type="SUPFAM" id="SSF51735">
    <property type="entry name" value="NAD(P)-binding Rossmann-fold domains"/>
    <property type="match status" value="1"/>
</dbReference>
<keyword evidence="6 8" id="KW-0627">Porphyrin biosynthesis</keyword>
<feature type="binding site" evidence="8 11">
    <location>
        <begin position="207"/>
        <end position="212"/>
    </location>
    <ligand>
        <name>NADP(+)</name>
        <dbReference type="ChEBI" id="CHEBI:58349"/>
    </ligand>
</feature>
<comment type="caution">
    <text evidence="17">The sequence shown here is derived from an EMBL/GenBank/DDBJ whole genome shotgun (WGS) entry which is preliminary data.</text>
</comment>
<dbReference type="PANTHER" id="PTHR43013:SF1">
    <property type="entry name" value="GLUTAMYL-TRNA REDUCTASE"/>
    <property type="match status" value="1"/>
</dbReference>
<evidence type="ECO:0000256" key="10">
    <source>
        <dbReference type="PIRSR" id="PIRSR000445-2"/>
    </source>
</evidence>
<evidence type="ECO:0000313" key="17">
    <source>
        <dbReference type="EMBL" id="HIW95349.1"/>
    </source>
</evidence>
<evidence type="ECO:0000259" key="14">
    <source>
        <dbReference type="Pfam" id="PF00745"/>
    </source>
</evidence>
<evidence type="ECO:0000256" key="6">
    <source>
        <dbReference type="ARBA" id="ARBA00023244"/>
    </source>
</evidence>
<gene>
    <name evidence="8" type="primary">hemA</name>
    <name evidence="17" type="ORF">H9867_02500</name>
</gene>
<feature type="active site" description="Nucleophile" evidence="8 9">
    <location>
        <position position="54"/>
    </location>
</feature>
<dbReference type="SUPFAM" id="SSF69075">
    <property type="entry name" value="Glutamyl tRNA-reductase dimerization domain"/>
    <property type="match status" value="1"/>
</dbReference>
<comment type="domain">
    <text evidence="8">Possesses an unusual extended V-shaped dimeric structure with each monomer consisting of three distinct domains arranged along a curved 'spinal' alpha-helix. The N-terminal catalytic domain specifically recognizes the glutamate moiety of the substrate. The second domain is the NADPH-binding domain, and the third C-terminal domain is responsible for dimerization.</text>
</comment>
<evidence type="ECO:0000256" key="3">
    <source>
        <dbReference type="ARBA" id="ARBA00012970"/>
    </source>
</evidence>
<comment type="miscellaneous">
    <text evidence="8">During catalysis, the active site Cys acts as a nucleophile attacking the alpha-carbonyl group of tRNA-bound glutamate with the formation of a thioester intermediate between enzyme and glutamate, and the concomitant release of tRNA(Glu). The thioester intermediate is finally reduced by direct hydride transfer from NADPH, to form the product GSA.</text>
</comment>
<evidence type="ECO:0000256" key="7">
    <source>
        <dbReference type="ARBA" id="ARBA00047464"/>
    </source>
</evidence>
<evidence type="ECO:0000256" key="4">
    <source>
        <dbReference type="ARBA" id="ARBA00022857"/>
    </source>
</evidence>
<dbReference type="SUPFAM" id="SSF69742">
    <property type="entry name" value="Glutamyl tRNA-reductase catalytic, N-terminal domain"/>
    <property type="match status" value="1"/>
</dbReference>
<evidence type="ECO:0000256" key="12">
    <source>
        <dbReference type="PIRSR" id="PIRSR000445-4"/>
    </source>
</evidence>
<feature type="binding site" evidence="8 10">
    <location>
        <position position="124"/>
    </location>
    <ligand>
        <name>substrate</name>
    </ligand>
</feature>
<evidence type="ECO:0000256" key="11">
    <source>
        <dbReference type="PIRSR" id="PIRSR000445-3"/>
    </source>
</evidence>
<keyword evidence="4 8" id="KW-0521">NADP</keyword>
<feature type="domain" description="Glutamyl-tRNA reductase N-terminal" evidence="16">
    <location>
        <begin position="10"/>
        <end position="160"/>
    </location>
</feature>
<dbReference type="NCBIfam" id="NF000744">
    <property type="entry name" value="PRK00045.1-3"/>
    <property type="match status" value="1"/>
</dbReference>
<dbReference type="InterPro" id="IPR036343">
    <property type="entry name" value="GluRdtase_N_sf"/>
</dbReference>
<feature type="binding site" evidence="8 10">
    <location>
        <begin position="118"/>
        <end position="120"/>
    </location>
    <ligand>
        <name>substrate</name>
    </ligand>
</feature>
<reference evidence="17" key="1">
    <citation type="journal article" date="2021" name="PeerJ">
        <title>Extensive microbial diversity within the chicken gut microbiome revealed by metagenomics and culture.</title>
        <authorList>
            <person name="Gilroy R."/>
            <person name="Ravi A."/>
            <person name="Getino M."/>
            <person name="Pursley I."/>
            <person name="Horton D.L."/>
            <person name="Alikhan N.F."/>
            <person name="Baker D."/>
            <person name="Gharbi K."/>
            <person name="Hall N."/>
            <person name="Watson M."/>
            <person name="Adriaenssens E.M."/>
            <person name="Foster-Nyarko E."/>
            <person name="Jarju S."/>
            <person name="Secka A."/>
            <person name="Antonio M."/>
            <person name="Oren A."/>
            <person name="Chaudhuri R.R."/>
            <person name="La Ragione R."/>
            <person name="Hildebrand F."/>
            <person name="Pallen M.J."/>
        </authorList>
    </citation>
    <scope>NUCLEOTIDE SEQUENCE</scope>
    <source>
        <strain evidence="17">4376</strain>
    </source>
</reference>
<dbReference type="PIRSF" id="PIRSF000445">
    <property type="entry name" value="4pyrrol_synth_GluRdtase"/>
    <property type="match status" value="1"/>
</dbReference>
<comment type="function">
    <text evidence="8">Catalyzes the NADPH-dependent reduction of glutamyl-tRNA(Glu) to glutamate 1-semialdehyde (GSA).</text>
</comment>
<dbReference type="Proteomes" id="UP000824189">
    <property type="component" value="Unassembled WGS sequence"/>
</dbReference>
<comment type="catalytic activity">
    <reaction evidence="7 8 13">
        <text>(S)-4-amino-5-oxopentanoate + tRNA(Glu) + NADP(+) = L-glutamyl-tRNA(Glu) + NADPH + H(+)</text>
        <dbReference type="Rhea" id="RHEA:12344"/>
        <dbReference type="Rhea" id="RHEA-COMP:9663"/>
        <dbReference type="Rhea" id="RHEA-COMP:9680"/>
        <dbReference type="ChEBI" id="CHEBI:15378"/>
        <dbReference type="ChEBI" id="CHEBI:57501"/>
        <dbReference type="ChEBI" id="CHEBI:57783"/>
        <dbReference type="ChEBI" id="CHEBI:58349"/>
        <dbReference type="ChEBI" id="CHEBI:78442"/>
        <dbReference type="ChEBI" id="CHEBI:78520"/>
        <dbReference type="EC" id="1.2.1.70"/>
    </reaction>
</comment>
<dbReference type="Gene3D" id="3.30.460.30">
    <property type="entry name" value="Glutamyl-tRNA reductase, N-terminal domain"/>
    <property type="match status" value="1"/>
</dbReference>
<dbReference type="InterPro" id="IPR015896">
    <property type="entry name" value="4pyrrol_synth_GluRdtase_dimer"/>
</dbReference>
<feature type="binding site" evidence="8 10">
    <location>
        <position position="113"/>
    </location>
    <ligand>
        <name>substrate</name>
    </ligand>
</feature>
<dbReference type="Gene3D" id="3.40.50.720">
    <property type="entry name" value="NAD(P)-binding Rossmann-like Domain"/>
    <property type="match status" value="1"/>
</dbReference>
<dbReference type="EC" id="1.2.1.70" evidence="3 8"/>
<evidence type="ECO:0000256" key="8">
    <source>
        <dbReference type="HAMAP-Rule" id="MF_00087"/>
    </source>
</evidence>
<dbReference type="InterPro" id="IPR000343">
    <property type="entry name" value="4pyrrol_synth_GluRdtase"/>
</dbReference>
<dbReference type="GO" id="GO:0019353">
    <property type="term" value="P:protoporphyrinogen IX biosynthetic process from glutamate"/>
    <property type="evidence" value="ECO:0007669"/>
    <property type="project" value="TreeGrafter"/>
</dbReference>
<evidence type="ECO:0000256" key="2">
    <source>
        <dbReference type="ARBA" id="ARBA00005916"/>
    </source>
</evidence>
<dbReference type="EMBL" id="DXFZ01000032">
    <property type="protein sequence ID" value="HIW95349.1"/>
    <property type="molecule type" value="Genomic_DNA"/>
</dbReference>
<comment type="subunit">
    <text evidence="8">Homodimer.</text>
</comment>
<comment type="similarity">
    <text evidence="2 8 13">Belongs to the glutamyl-tRNA reductase family.</text>
</comment>
<reference evidence="17" key="2">
    <citation type="submission" date="2021-04" db="EMBL/GenBank/DDBJ databases">
        <authorList>
            <person name="Gilroy R."/>
        </authorList>
    </citation>
    <scope>NUCLEOTIDE SEQUENCE</scope>
    <source>
        <strain evidence="17">4376</strain>
    </source>
</reference>
<dbReference type="InterPro" id="IPR036453">
    <property type="entry name" value="GluRdtase_dimer_dom_sf"/>
</dbReference>
<feature type="site" description="Important for activity" evidence="8 12">
    <location>
        <position position="103"/>
    </location>
</feature>
<feature type="binding site" evidence="8 10">
    <location>
        <begin position="53"/>
        <end position="56"/>
    </location>
    <ligand>
        <name>substrate</name>
    </ligand>
</feature>
<evidence type="ECO:0000256" key="13">
    <source>
        <dbReference type="RuleBase" id="RU000584"/>
    </source>
</evidence>
<dbReference type="InterPro" id="IPR015895">
    <property type="entry name" value="4pyrrol_synth_GluRdtase_N"/>
</dbReference>
<name>A0A9D1RX52_9CORY</name>
<evidence type="ECO:0000256" key="9">
    <source>
        <dbReference type="PIRSR" id="PIRSR000445-1"/>
    </source>
</evidence>
<feature type="domain" description="Tetrapyrrole biosynthesis glutamyl-tRNA reductase dimerisation" evidence="14">
    <location>
        <begin position="339"/>
        <end position="437"/>
    </location>
</feature>
<dbReference type="GO" id="GO:0050661">
    <property type="term" value="F:NADP binding"/>
    <property type="evidence" value="ECO:0007669"/>
    <property type="project" value="InterPro"/>
</dbReference>
<evidence type="ECO:0000313" key="18">
    <source>
        <dbReference type="Proteomes" id="UP000824189"/>
    </source>
</evidence>
<dbReference type="AlphaFoldDB" id="A0A9D1RX52"/>
<evidence type="ECO:0000256" key="1">
    <source>
        <dbReference type="ARBA" id="ARBA00005059"/>
    </source>
</evidence>
<evidence type="ECO:0000259" key="16">
    <source>
        <dbReference type="Pfam" id="PF05201"/>
    </source>
</evidence>
<organism evidence="17 18">
    <name type="scientific">Candidatus Corynebacterium gallistercoris</name>
    <dbReference type="NCBI Taxonomy" id="2838530"/>
    <lineage>
        <taxon>Bacteria</taxon>
        <taxon>Bacillati</taxon>
        <taxon>Actinomycetota</taxon>
        <taxon>Actinomycetes</taxon>
        <taxon>Mycobacteriales</taxon>
        <taxon>Corynebacteriaceae</taxon>
        <taxon>Corynebacterium</taxon>
    </lineage>
</organism>
<dbReference type="InterPro" id="IPR036291">
    <property type="entry name" value="NAD(P)-bd_dom_sf"/>
</dbReference>
<dbReference type="Pfam" id="PF05201">
    <property type="entry name" value="GlutR_N"/>
    <property type="match status" value="1"/>
</dbReference>